<dbReference type="Proteomes" id="UP000199648">
    <property type="component" value="Unassembled WGS sequence"/>
</dbReference>
<organism evidence="1 2">
    <name type="scientific">Thiohalomonas denitrificans</name>
    <dbReference type="NCBI Taxonomy" id="415747"/>
    <lineage>
        <taxon>Bacteria</taxon>
        <taxon>Pseudomonadati</taxon>
        <taxon>Pseudomonadota</taxon>
        <taxon>Gammaproteobacteria</taxon>
        <taxon>Thiohalomonadales</taxon>
        <taxon>Thiohalomonadaceae</taxon>
        <taxon>Thiohalomonas</taxon>
    </lineage>
</organism>
<name>A0A1G5QR57_9GAMM</name>
<keyword evidence="2" id="KW-1185">Reference proteome</keyword>
<protein>
    <submittedName>
        <fullName evidence="1">Uncharacterized protein</fullName>
    </submittedName>
</protein>
<evidence type="ECO:0000313" key="1">
    <source>
        <dbReference type="EMBL" id="SCZ64068.1"/>
    </source>
</evidence>
<dbReference type="RefSeq" id="WP_281180222.1">
    <property type="nucleotide sequence ID" value="NZ_FMWD01000008.1"/>
</dbReference>
<proteinExistence type="predicted"/>
<dbReference type="AlphaFoldDB" id="A0A1G5QR57"/>
<gene>
    <name evidence="1" type="ORF">SAMN03097708_02557</name>
</gene>
<evidence type="ECO:0000313" key="2">
    <source>
        <dbReference type="Proteomes" id="UP000199648"/>
    </source>
</evidence>
<sequence>MTEIMMISGIIAAMLLPFILLIGGPAAAVWLICRTCVRKEDI</sequence>
<accession>A0A1G5QR57</accession>
<dbReference type="STRING" id="415747.SAMN03097708_02557"/>
<reference evidence="1 2" key="1">
    <citation type="submission" date="2016-10" db="EMBL/GenBank/DDBJ databases">
        <authorList>
            <person name="de Groot N.N."/>
        </authorList>
    </citation>
    <scope>NUCLEOTIDE SEQUENCE [LARGE SCALE GENOMIC DNA]</scope>
    <source>
        <strain evidence="1 2">HLD2</strain>
    </source>
</reference>
<dbReference type="EMBL" id="FMWD01000008">
    <property type="protein sequence ID" value="SCZ64068.1"/>
    <property type="molecule type" value="Genomic_DNA"/>
</dbReference>